<dbReference type="EC" id="2.3.1.225" evidence="8"/>
<keyword evidence="5" id="KW-0564">Palmitate</keyword>
<dbReference type="PANTHER" id="PTHR42858">
    <property type="entry name" value="AMINOTRANSFERASE"/>
    <property type="match status" value="1"/>
</dbReference>
<dbReference type="CDD" id="cd00609">
    <property type="entry name" value="AAT_like"/>
    <property type="match status" value="1"/>
</dbReference>
<evidence type="ECO:0000256" key="3">
    <source>
        <dbReference type="ARBA" id="ARBA00022989"/>
    </source>
</evidence>
<protein>
    <recommendedName>
        <fullName evidence="8">Palmitoyltransferase</fullName>
        <ecNumber evidence="8">2.3.1.225</ecNumber>
    </recommendedName>
</protein>
<evidence type="ECO:0000256" key="6">
    <source>
        <dbReference type="ARBA" id="ARBA00023288"/>
    </source>
</evidence>
<dbReference type="InterPro" id="IPR004839">
    <property type="entry name" value="Aminotransferase_I/II_large"/>
</dbReference>
<organism evidence="12 13">
    <name type="scientific">Mucor saturninus</name>
    <dbReference type="NCBI Taxonomy" id="64648"/>
    <lineage>
        <taxon>Eukaryota</taxon>
        <taxon>Fungi</taxon>
        <taxon>Fungi incertae sedis</taxon>
        <taxon>Mucoromycota</taxon>
        <taxon>Mucoromycotina</taxon>
        <taxon>Mucoromycetes</taxon>
        <taxon>Mucorales</taxon>
        <taxon>Mucorineae</taxon>
        <taxon>Mucoraceae</taxon>
        <taxon>Mucor</taxon>
    </lineage>
</organism>
<comment type="catalytic activity">
    <reaction evidence="7 8">
        <text>L-cysteinyl-[protein] + hexadecanoyl-CoA = S-hexadecanoyl-L-cysteinyl-[protein] + CoA</text>
        <dbReference type="Rhea" id="RHEA:36683"/>
        <dbReference type="Rhea" id="RHEA-COMP:10131"/>
        <dbReference type="Rhea" id="RHEA-COMP:11032"/>
        <dbReference type="ChEBI" id="CHEBI:29950"/>
        <dbReference type="ChEBI" id="CHEBI:57287"/>
        <dbReference type="ChEBI" id="CHEBI:57379"/>
        <dbReference type="ChEBI" id="CHEBI:74151"/>
        <dbReference type="EC" id="2.3.1.225"/>
    </reaction>
</comment>
<dbReference type="PROSITE" id="PS50216">
    <property type="entry name" value="DHHC"/>
    <property type="match status" value="1"/>
</dbReference>
<feature type="transmembrane region" description="Helical" evidence="8">
    <location>
        <begin position="186"/>
        <end position="203"/>
    </location>
</feature>
<evidence type="ECO:0000259" key="11">
    <source>
        <dbReference type="Pfam" id="PF01529"/>
    </source>
</evidence>
<gene>
    <name evidence="12" type="ORF">INT47_005080</name>
</gene>
<dbReference type="SUPFAM" id="SSF53383">
    <property type="entry name" value="PLP-dependent transferases"/>
    <property type="match status" value="1"/>
</dbReference>
<keyword evidence="4 8" id="KW-0472">Membrane</keyword>
<comment type="caution">
    <text evidence="12">The sequence shown here is derived from an EMBL/GenBank/DDBJ whole genome shotgun (WGS) entry which is preliminary data.</text>
</comment>
<feature type="domain" description="Palmitoyltransferase DHHC" evidence="11">
    <location>
        <begin position="249"/>
        <end position="327"/>
    </location>
</feature>
<dbReference type="Pfam" id="PF01529">
    <property type="entry name" value="DHHC"/>
    <property type="match status" value="1"/>
</dbReference>
<evidence type="ECO:0000256" key="2">
    <source>
        <dbReference type="ARBA" id="ARBA00022692"/>
    </source>
</evidence>
<dbReference type="InterPro" id="IPR015421">
    <property type="entry name" value="PyrdxlP-dep_Trfase_major"/>
</dbReference>
<dbReference type="InterPro" id="IPR001594">
    <property type="entry name" value="Palmitoyltrfase_DHHC"/>
</dbReference>
<dbReference type="EMBL" id="JAEPRD010000101">
    <property type="protein sequence ID" value="KAG2199076.1"/>
    <property type="molecule type" value="Genomic_DNA"/>
</dbReference>
<keyword evidence="6" id="KW-0449">Lipoprotein</keyword>
<evidence type="ECO:0000259" key="10">
    <source>
        <dbReference type="Pfam" id="PF00155"/>
    </source>
</evidence>
<dbReference type="GO" id="GO:0047536">
    <property type="term" value="F:2-aminoadipate transaminase activity"/>
    <property type="evidence" value="ECO:0007669"/>
    <property type="project" value="TreeGrafter"/>
</dbReference>
<evidence type="ECO:0000313" key="12">
    <source>
        <dbReference type="EMBL" id="KAG2199076.1"/>
    </source>
</evidence>
<dbReference type="InterPro" id="IPR015424">
    <property type="entry name" value="PyrdxlP-dep_Trfase"/>
</dbReference>
<evidence type="ECO:0000256" key="1">
    <source>
        <dbReference type="ARBA" id="ARBA00004141"/>
    </source>
</evidence>
<comment type="similarity">
    <text evidence="8">Belongs to the DHHC palmitoyltransferase family.</text>
</comment>
<evidence type="ECO:0000256" key="8">
    <source>
        <dbReference type="RuleBase" id="RU079119"/>
    </source>
</evidence>
<evidence type="ECO:0000256" key="4">
    <source>
        <dbReference type="ARBA" id="ARBA00023136"/>
    </source>
</evidence>
<dbReference type="Gene3D" id="3.90.1150.10">
    <property type="entry name" value="Aspartate Aminotransferase, domain 1"/>
    <property type="match status" value="1"/>
</dbReference>
<dbReference type="PANTHER" id="PTHR42858:SF1">
    <property type="entry name" value="LD15494P"/>
    <property type="match status" value="1"/>
</dbReference>
<dbReference type="Proteomes" id="UP000603453">
    <property type="component" value="Unassembled WGS sequence"/>
</dbReference>
<dbReference type="Gene3D" id="3.40.640.10">
    <property type="entry name" value="Type I PLP-dependent aspartate aminotransferase-like (Major domain)"/>
    <property type="match status" value="1"/>
</dbReference>
<sequence>MNVQSRHSAIERIGDHSTFTVFQPSFFNNNNSSFEPDSLEDFDFESAPTSRTTQDRQPPARRTVEEEEEDEPIPHSSGLTSHSMVASYASTAPILQRQQQQKKTHEEYCLGPIKDHSQETLTSPSFSPPVRNYQLFPGQTRFLCGGRLVTSRDYRAFVAGLLIFLAPTVLFAVFTCPFLWSEAHPAVPIVFAYLFVLTLASMLKTSWTDPGIIPRNLDPMMEQIIQDENASINSETPPKEIRIKDTCYSLKYCETCRIYRPPRSSHCKQCDNCVEFEDHHCAWLNNCIGKRNYRSFFTFIVSAASSCIFVIACSTYQLLWSANLPQHHGFRDVFLDAPIRAEIIKAKYPELPINPYNRMNPLKNMFQILCQPQPKSYLRRRKMADTSTFTALVFCCSLYFDMINFMNGQPSLDVLPTKLFSDAAVKALSRPNAANDLLQYGPEYGHTEFLNNLAIFLSKEYQSFVSSRHLCGTPGASLSLQHILTILTRPQSTTQYVYFQDPTYFLSFEIFTSVGFRREQFRGIPEQDDASGMDLDRLEGFLRGQPVKRGDIFDSVLYCVPTHANPTGSILSASKRRRLVQLGRKYNMLIICDDVYDILTFQGEIPQRVVAYDLLEDGNEKHVVISNGSFSKILAPGARAGWIEAGGTIIKQVAAW</sequence>
<keyword evidence="2 8" id="KW-0812">Transmembrane</keyword>
<name>A0A8H7QUR5_9FUNG</name>
<dbReference type="InterPro" id="IPR015422">
    <property type="entry name" value="PyrdxlP-dep_Trfase_small"/>
</dbReference>
<dbReference type="OrthoDB" id="9909019at2759"/>
<reference evidence="12" key="1">
    <citation type="submission" date="2020-12" db="EMBL/GenBank/DDBJ databases">
        <title>Metabolic potential, ecology and presence of endohyphal bacteria is reflected in genomic diversity of Mucoromycotina.</title>
        <authorList>
            <person name="Muszewska A."/>
            <person name="Okrasinska A."/>
            <person name="Steczkiewicz K."/>
            <person name="Drgas O."/>
            <person name="Orlowska M."/>
            <person name="Perlinska-Lenart U."/>
            <person name="Aleksandrzak-Piekarczyk T."/>
            <person name="Szatraj K."/>
            <person name="Zielenkiewicz U."/>
            <person name="Pilsyk S."/>
            <person name="Malc E."/>
            <person name="Mieczkowski P."/>
            <person name="Kruszewska J.S."/>
            <person name="Biernat P."/>
            <person name="Pawlowska J."/>
        </authorList>
    </citation>
    <scope>NUCLEOTIDE SEQUENCE</scope>
    <source>
        <strain evidence="12">WA0000017839</strain>
    </source>
</reference>
<dbReference type="GO" id="GO:0030170">
    <property type="term" value="F:pyridoxal phosphate binding"/>
    <property type="evidence" value="ECO:0007669"/>
    <property type="project" value="InterPro"/>
</dbReference>
<feature type="transmembrane region" description="Helical" evidence="8">
    <location>
        <begin position="296"/>
        <end position="320"/>
    </location>
</feature>
<feature type="transmembrane region" description="Helical" evidence="8">
    <location>
        <begin position="156"/>
        <end position="180"/>
    </location>
</feature>
<dbReference type="AlphaFoldDB" id="A0A8H7QUR5"/>
<evidence type="ECO:0000256" key="7">
    <source>
        <dbReference type="ARBA" id="ARBA00048048"/>
    </source>
</evidence>
<keyword evidence="8" id="KW-0808">Transferase</keyword>
<feature type="region of interest" description="Disordered" evidence="9">
    <location>
        <begin position="30"/>
        <end position="80"/>
    </location>
</feature>
<dbReference type="GO" id="GO:0019706">
    <property type="term" value="F:protein-cysteine S-palmitoyltransferase activity"/>
    <property type="evidence" value="ECO:0007669"/>
    <property type="project" value="UniProtKB-EC"/>
</dbReference>
<proteinExistence type="inferred from homology"/>
<comment type="subcellular location">
    <subcellularLocation>
        <location evidence="1">Membrane</location>
        <topology evidence="1">Multi-pass membrane protein</topology>
    </subcellularLocation>
</comment>
<comment type="domain">
    <text evidence="8">The DHHC domain is required for palmitoyltransferase activity.</text>
</comment>
<evidence type="ECO:0000313" key="13">
    <source>
        <dbReference type="Proteomes" id="UP000603453"/>
    </source>
</evidence>
<feature type="domain" description="Aminotransferase class I/classII large" evidence="10">
    <location>
        <begin position="402"/>
        <end position="654"/>
    </location>
</feature>
<feature type="compositionally biased region" description="Polar residues" evidence="9">
    <location>
        <begin position="47"/>
        <end position="56"/>
    </location>
</feature>
<dbReference type="GO" id="GO:0016020">
    <property type="term" value="C:membrane"/>
    <property type="evidence" value="ECO:0007669"/>
    <property type="project" value="UniProtKB-SubCell"/>
</dbReference>
<keyword evidence="13" id="KW-1185">Reference proteome</keyword>
<evidence type="ECO:0000256" key="9">
    <source>
        <dbReference type="SAM" id="MobiDB-lite"/>
    </source>
</evidence>
<evidence type="ECO:0000256" key="5">
    <source>
        <dbReference type="ARBA" id="ARBA00023139"/>
    </source>
</evidence>
<dbReference type="Pfam" id="PF00155">
    <property type="entry name" value="Aminotran_1_2"/>
    <property type="match status" value="1"/>
</dbReference>
<keyword evidence="3 8" id="KW-1133">Transmembrane helix</keyword>
<keyword evidence="8" id="KW-0012">Acyltransferase</keyword>
<accession>A0A8H7QUR5</accession>